<dbReference type="GO" id="GO:0015344">
    <property type="term" value="F:siderophore uptake transmembrane transporter activity"/>
    <property type="evidence" value="ECO:0007669"/>
    <property type="project" value="TreeGrafter"/>
</dbReference>
<dbReference type="GO" id="GO:0009279">
    <property type="term" value="C:cell outer membrane"/>
    <property type="evidence" value="ECO:0007669"/>
    <property type="project" value="UniProtKB-SubCell"/>
</dbReference>
<dbReference type="Gene3D" id="2.170.130.10">
    <property type="entry name" value="TonB-dependent receptor, plug domain"/>
    <property type="match status" value="1"/>
</dbReference>
<feature type="domain" description="TonB-dependent receptor plug" evidence="14">
    <location>
        <begin position="53"/>
        <end position="153"/>
    </location>
</feature>
<keyword evidence="5 11" id="KW-0812">Transmembrane</keyword>
<keyword evidence="8 11" id="KW-0472">Membrane</keyword>
<keyword evidence="9 15" id="KW-0675">Receptor</keyword>
<evidence type="ECO:0000313" key="16">
    <source>
        <dbReference type="Proteomes" id="UP000235803"/>
    </source>
</evidence>
<dbReference type="SUPFAM" id="SSF56935">
    <property type="entry name" value="Porins"/>
    <property type="match status" value="1"/>
</dbReference>
<evidence type="ECO:0000256" key="2">
    <source>
        <dbReference type="ARBA" id="ARBA00008143"/>
    </source>
</evidence>
<evidence type="ECO:0000256" key="8">
    <source>
        <dbReference type="ARBA" id="ARBA00023136"/>
    </source>
</evidence>
<sequence length="675" mass="75266">MTSSNCPPGSPWFRHVALTGVLLSCPGIGLADDGVFQLGTIRILAPEQTTLDTGTSIIDSDTLRLHDRETLAEALELAPGVSRGYVGGRGEQMVHVRGFDRVQVPIYIDGIPAYVPYDGFVDLGRFTTHDLAQIEVAKGFSSLLYGPNALGGAINLVSKRPTETFEGEVGGGFGLDSRADVNRYRLYTNLGTRQDDWWLQVGASWLKTDHFRLPDGFTANNIQEDGGRRENSHSEDSKLNLRVGYTPNATDEYVFGHLRQQGEKGQPVYAGSQPFTNATRRWWEWPEWDKTSTFLATTTQLGSHKLLTRVYYDTYQNTLLDYGYEDGVRSDTLQPGYPSRYDDYTYGFSTQGDFDLGDDTRLQLAYHFKDDIHRSQDDDSPRSRYQDRTHYLAAEGTQQLSDDLTLIAGLAWASREAREATNVVNGVPMEEEKGSNTAVNGQLGVTWQSGEGLWRASYARKSRFANIRDRYSYRFGRAIPNPDLATEYADHYEVGYDTPLASNWQLSSALFYSEISDSIQSVTVSPSACTNPSPDCTQMQNIGESRMQGVELGVQGHLGNWELNGIYTWLDRKNTSDPDIKPTGTPSHKLFAAATWNHDAWRVTGHVDAASDRYSSSDGLEVDGFAVYGIKASYTFDNALRLEGGIHNLTDELYEYTEGYPEPGRHFSVGFHLPL</sequence>
<keyword evidence="16" id="KW-1185">Reference proteome</keyword>
<evidence type="ECO:0000259" key="14">
    <source>
        <dbReference type="Pfam" id="PF07715"/>
    </source>
</evidence>
<dbReference type="OrthoDB" id="127311at2"/>
<evidence type="ECO:0000256" key="10">
    <source>
        <dbReference type="ARBA" id="ARBA00023237"/>
    </source>
</evidence>
<keyword evidence="6" id="KW-0732">Signal</keyword>
<proteinExistence type="inferred from homology"/>
<evidence type="ECO:0000256" key="1">
    <source>
        <dbReference type="ARBA" id="ARBA00004571"/>
    </source>
</evidence>
<keyword evidence="3 11" id="KW-0813">Transport</keyword>
<organism evidence="15 16">
    <name type="scientific">Billgrantia endophytica</name>
    <dbReference type="NCBI Taxonomy" id="2033802"/>
    <lineage>
        <taxon>Bacteria</taxon>
        <taxon>Pseudomonadati</taxon>
        <taxon>Pseudomonadota</taxon>
        <taxon>Gammaproteobacteria</taxon>
        <taxon>Oceanospirillales</taxon>
        <taxon>Halomonadaceae</taxon>
        <taxon>Billgrantia</taxon>
    </lineage>
</organism>
<dbReference type="InterPro" id="IPR036942">
    <property type="entry name" value="Beta-barrel_TonB_sf"/>
</dbReference>
<dbReference type="Pfam" id="PF00593">
    <property type="entry name" value="TonB_dep_Rec_b-barrel"/>
    <property type="match status" value="1"/>
</dbReference>
<protein>
    <submittedName>
        <fullName evidence="15">TonB-dependent receptor</fullName>
    </submittedName>
</protein>
<keyword evidence="4 11" id="KW-1134">Transmembrane beta strand</keyword>
<dbReference type="PROSITE" id="PS52016">
    <property type="entry name" value="TONB_DEPENDENT_REC_3"/>
    <property type="match status" value="1"/>
</dbReference>
<dbReference type="InterPro" id="IPR039426">
    <property type="entry name" value="TonB-dep_rcpt-like"/>
</dbReference>
<comment type="similarity">
    <text evidence="2">Belongs to the TonB-dependent receptor family. Hemoglobin/haptoglobin binding protein subfamily.</text>
</comment>
<name>A0A2N7TYP8_9GAMM</name>
<dbReference type="PANTHER" id="PTHR30069:SF29">
    <property type="entry name" value="HEMOGLOBIN AND HEMOGLOBIN-HAPTOGLOBIN-BINDING PROTEIN 1-RELATED"/>
    <property type="match status" value="1"/>
</dbReference>
<dbReference type="InterPro" id="IPR012910">
    <property type="entry name" value="Plug_dom"/>
</dbReference>
<evidence type="ECO:0000259" key="13">
    <source>
        <dbReference type="Pfam" id="PF00593"/>
    </source>
</evidence>
<dbReference type="CDD" id="cd01347">
    <property type="entry name" value="ligand_gated_channel"/>
    <property type="match status" value="1"/>
</dbReference>
<dbReference type="Pfam" id="PF07715">
    <property type="entry name" value="Plug"/>
    <property type="match status" value="1"/>
</dbReference>
<keyword evidence="7 12" id="KW-0798">TonB box</keyword>
<dbReference type="PANTHER" id="PTHR30069">
    <property type="entry name" value="TONB-DEPENDENT OUTER MEMBRANE RECEPTOR"/>
    <property type="match status" value="1"/>
</dbReference>
<evidence type="ECO:0000256" key="5">
    <source>
        <dbReference type="ARBA" id="ARBA00022692"/>
    </source>
</evidence>
<dbReference type="Gene3D" id="2.40.170.20">
    <property type="entry name" value="TonB-dependent receptor, beta-barrel domain"/>
    <property type="match status" value="1"/>
</dbReference>
<keyword evidence="10 11" id="KW-0998">Cell outer membrane</keyword>
<evidence type="ECO:0000256" key="3">
    <source>
        <dbReference type="ARBA" id="ARBA00022448"/>
    </source>
</evidence>
<comment type="subcellular location">
    <subcellularLocation>
        <location evidence="1 11">Cell outer membrane</location>
        <topology evidence="1 11">Multi-pass membrane protein</topology>
    </subcellularLocation>
</comment>
<evidence type="ECO:0000256" key="11">
    <source>
        <dbReference type="PROSITE-ProRule" id="PRU01360"/>
    </source>
</evidence>
<dbReference type="Proteomes" id="UP000235803">
    <property type="component" value="Unassembled WGS sequence"/>
</dbReference>
<reference evidence="15 16" key="1">
    <citation type="submission" date="2018-01" db="EMBL/GenBank/DDBJ databases">
        <title>Halomonas endophytica sp. nov., isolated from storage liquid in the stems of Populus euphratica.</title>
        <authorList>
            <person name="Chen C."/>
        </authorList>
    </citation>
    <scope>NUCLEOTIDE SEQUENCE [LARGE SCALE GENOMIC DNA]</scope>
    <source>
        <strain evidence="15 16">MC28</strain>
    </source>
</reference>
<dbReference type="EMBL" id="PNRF01000037">
    <property type="protein sequence ID" value="PMR73296.1"/>
    <property type="molecule type" value="Genomic_DNA"/>
</dbReference>
<feature type="domain" description="TonB-dependent receptor-like beta-barrel" evidence="13">
    <location>
        <begin position="381"/>
        <end position="649"/>
    </location>
</feature>
<evidence type="ECO:0000256" key="12">
    <source>
        <dbReference type="RuleBase" id="RU003357"/>
    </source>
</evidence>
<evidence type="ECO:0000256" key="9">
    <source>
        <dbReference type="ARBA" id="ARBA00023170"/>
    </source>
</evidence>
<comment type="caution">
    <text evidence="15">The sequence shown here is derived from an EMBL/GenBank/DDBJ whole genome shotgun (WGS) entry which is preliminary data.</text>
</comment>
<dbReference type="GO" id="GO:0044718">
    <property type="term" value="P:siderophore transmembrane transport"/>
    <property type="evidence" value="ECO:0007669"/>
    <property type="project" value="TreeGrafter"/>
</dbReference>
<dbReference type="RefSeq" id="WP_102654817.1">
    <property type="nucleotide sequence ID" value="NZ_PNRF01000037.1"/>
</dbReference>
<evidence type="ECO:0000256" key="6">
    <source>
        <dbReference type="ARBA" id="ARBA00022729"/>
    </source>
</evidence>
<dbReference type="InterPro" id="IPR000531">
    <property type="entry name" value="Beta-barrel_TonB"/>
</dbReference>
<dbReference type="InterPro" id="IPR037066">
    <property type="entry name" value="Plug_dom_sf"/>
</dbReference>
<accession>A0A2N7TYP8</accession>
<evidence type="ECO:0000256" key="7">
    <source>
        <dbReference type="ARBA" id="ARBA00023077"/>
    </source>
</evidence>
<dbReference type="AlphaFoldDB" id="A0A2N7TYP8"/>
<evidence type="ECO:0000313" key="15">
    <source>
        <dbReference type="EMBL" id="PMR73296.1"/>
    </source>
</evidence>
<evidence type="ECO:0000256" key="4">
    <source>
        <dbReference type="ARBA" id="ARBA00022452"/>
    </source>
</evidence>
<gene>
    <name evidence="15" type="ORF">C1H69_18350</name>
</gene>